<evidence type="ECO:0000313" key="1">
    <source>
        <dbReference type="EMBL" id="QZN99044.1"/>
    </source>
</evidence>
<accession>A0A9E6UNW5</accession>
<name>A0A9E6UNW5_9HYPH</name>
<reference evidence="1" key="1">
    <citation type="submission" date="2021-08" db="EMBL/GenBank/DDBJ databases">
        <authorList>
            <person name="Zhang H."/>
            <person name="Xu M."/>
            <person name="Yu Z."/>
            <person name="Yang L."/>
            <person name="Cai Y."/>
        </authorList>
    </citation>
    <scope>NUCLEOTIDE SEQUENCE</scope>
    <source>
        <strain evidence="1">CHL1</strain>
    </source>
</reference>
<organism evidence="1 2">
    <name type="scientific">Chenggangzhangella methanolivorans</name>
    <dbReference type="NCBI Taxonomy" id="1437009"/>
    <lineage>
        <taxon>Bacteria</taxon>
        <taxon>Pseudomonadati</taxon>
        <taxon>Pseudomonadota</taxon>
        <taxon>Alphaproteobacteria</taxon>
        <taxon>Hyphomicrobiales</taxon>
        <taxon>Methylopilaceae</taxon>
        <taxon>Chenggangzhangella</taxon>
    </lineage>
</organism>
<dbReference type="Proteomes" id="UP000825701">
    <property type="component" value="Chromosome"/>
</dbReference>
<evidence type="ECO:0008006" key="3">
    <source>
        <dbReference type="Google" id="ProtNLM"/>
    </source>
</evidence>
<keyword evidence="2" id="KW-1185">Reference proteome</keyword>
<evidence type="ECO:0000313" key="2">
    <source>
        <dbReference type="Proteomes" id="UP000825701"/>
    </source>
</evidence>
<dbReference type="KEGG" id="cmet:K6K41_19580"/>
<dbReference type="RefSeq" id="WP_261402070.1">
    <property type="nucleotide sequence ID" value="NZ_CP081869.1"/>
</dbReference>
<dbReference type="EMBL" id="CP081869">
    <property type="protein sequence ID" value="QZN99044.1"/>
    <property type="molecule type" value="Genomic_DNA"/>
</dbReference>
<proteinExistence type="predicted"/>
<protein>
    <recommendedName>
        <fullName evidence="3">MxaA protein</fullName>
    </recommendedName>
</protein>
<dbReference type="AlphaFoldDB" id="A0A9E6UNW5"/>
<gene>
    <name evidence="1" type="ORF">K6K41_19580</name>
</gene>
<sequence>MRFGERAARFETRPCGPLPGVRSMIAKKPCPHFGDFADPHAGEAAAAGHFEARSVVAAAALAVAFALPAPAAAQILDRSMTAPQPFGVLLGDVFTLKTRVDVAPPFRLDPSALPKPGPVTYWLDLRSVSSTERKGPNGATRYEISAEYQTFYAPLEAIEQTTPPMKLVVVDDAGKRVEADGASWSFITSPLRPIAATAGGGSAYGLRPDAAPRLPSLRSAEIKVAAAGVAALLALAWLAFARAWPPFHKRPARPFAAAVRSVARAARGGEEGWRSAALALHRAFDAAAGRRLLGEDLAAFLADRPSFQQQDAGIRRFFDASRIAFFGRGRPGADMPASELVALSRSLAAAERAT</sequence>